<keyword evidence="7 10" id="KW-0788">Thiol protease</keyword>
<evidence type="ECO:0000256" key="4">
    <source>
        <dbReference type="ARBA" id="ARBA00022771"/>
    </source>
</evidence>
<dbReference type="Pfam" id="PF02148">
    <property type="entry name" value="zf-UBP"/>
    <property type="match status" value="1"/>
</dbReference>
<dbReference type="PANTHER" id="PTHR21646:SF30">
    <property type="entry name" value="UBIQUITIN CARBOXYL-TERMINAL HYDROLASE 27"/>
    <property type="match status" value="1"/>
</dbReference>
<dbReference type="PROSITE" id="PS00973">
    <property type="entry name" value="USP_2"/>
    <property type="match status" value="1"/>
</dbReference>
<feature type="domain" description="USP" evidence="12">
    <location>
        <begin position="546"/>
        <end position="889"/>
    </location>
</feature>
<dbReference type="PROSITE" id="PS50271">
    <property type="entry name" value="ZF_UBP"/>
    <property type="match status" value="1"/>
</dbReference>
<dbReference type="Gene3D" id="3.90.70.10">
    <property type="entry name" value="Cysteine proteinases"/>
    <property type="match status" value="1"/>
</dbReference>
<evidence type="ECO:0000259" key="12">
    <source>
        <dbReference type="PROSITE" id="PS50235"/>
    </source>
</evidence>
<feature type="region of interest" description="Disordered" evidence="11">
    <location>
        <begin position="80"/>
        <end position="365"/>
    </location>
</feature>
<dbReference type="FunFam" id="3.30.40.10:FF:000141">
    <property type="entry name" value="Ubiquitinyl hydrolase 1"/>
    <property type="match status" value="1"/>
</dbReference>
<reference evidence="14" key="1">
    <citation type="submission" date="2023-06" db="EMBL/GenBank/DDBJ databases">
        <title>Reference genome for the Northern bat (Eptesicus nilssonii), a most northern bat species.</title>
        <authorList>
            <person name="Laine V.N."/>
            <person name="Pulliainen A.T."/>
            <person name="Lilley T.M."/>
        </authorList>
    </citation>
    <scope>NUCLEOTIDE SEQUENCE</scope>
    <source>
        <strain evidence="14">BLF_Eptnil</strain>
        <tissue evidence="14">Kidney</tissue>
    </source>
</reference>
<dbReference type="InterPro" id="IPR018200">
    <property type="entry name" value="USP_CS"/>
</dbReference>
<gene>
    <name evidence="14" type="ORF">QTO34_000093</name>
</gene>
<dbReference type="AlphaFoldDB" id="A0AA40IAS3"/>
<dbReference type="GO" id="GO:0004843">
    <property type="term" value="F:cysteine-type deubiquitinase activity"/>
    <property type="evidence" value="ECO:0007669"/>
    <property type="project" value="UniProtKB-UniRule"/>
</dbReference>
<dbReference type="EC" id="3.4.19.12" evidence="10"/>
<keyword evidence="3" id="KW-0479">Metal-binding</keyword>
<feature type="compositionally biased region" description="Pro residues" evidence="11">
    <location>
        <begin position="10"/>
        <end position="21"/>
    </location>
</feature>
<dbReference type="InterPro" id="IPR013083">
    <property type="entry name" value="Znf_RING/FYVE/PHD"/>
</dbReference>
<evidence type="ECO:0000256" key="2">
    <source>
        <dbReference type="ARBA" id="ARBA00022670"/>
    </source>
</evidence>
<dbReference type="GO" id="GO:0016579">
    <property type="term" value="P:protein deubiquitination"/>
    <property type="evidence" value="ECO:0007669"/>
    <property type="project" value="InterPro"/>
</dbReference>
<dbReference type="FunFam" id="3.90.70.10:FF:000011">
    <property type="entry name" value="Ubiquitinyl hydrolase 1"/>
    <property type="match status" value="1"/>
</dbReference>
<dbReference type="InterPro" id="IPR038765">
    <property type="entry name" value="Papain-like_cys_pep_sf"/>
</dbReference>
<name>A0AA40IAS3_CNENI</name>
<dbReference type="GO" id="GO:0006508">
    <property type="term" value="P:proteolysis"/>
    <property type="evidence" value="ECO:0007669"/>
    <property type="project" value="UniProtKB-KW"/>
</dbReference>
<sequence>MALLCVVPPDAAPPPPSPRPPRCSASVGPEVQLLWESRGRGEEQAQLLRSADKWAKGRAFSAPETFLNLVISVSPAPQWWGKPPGRRVGRGVGRRRRRGSEQRLEPRTGSALKRLRGNRAWLQKRPPLGGFGGRIPEASPASAAASFSESPFWVQLPPPPRTLRPGGGHPRSAWPPRRHAQWPPEPSDQGEEPQPVEAEEVEEAETAETAAEKAERKVETEAKVEGKVEAVEKVDATGKVEAAGKVDATGKVEPEEGPGRRVELKLELESEPVREAEQEPKGEPKQELEDENPARSSGGGGNSEEVPPPSLPSDPPRAPDPSPRRSRAPRRRPRPRPQTRVRTPPQPRPRPPPRPRPRRGPGGGCLDVDFAVGPPGCSHVNSFKVGENWRQGLRVIYQCFVWCRTPETRKSKAKSCICHVCGTHLNRLHSCLSCVFFGCFTEKHIHEHAQAKQHNLAVDLYYGGIYCFMCKDYVYDKDIEQIAKEEQGEALKLQASTSTEVSYQQCSLPGLGEKYPTWETTKPELELLGHNPRRRRITSSFTIGLRGLINLGNTCFMNCIVQALTHTPILRDFFLSDRHRCEMPSPELCLVCEMSSLFRELYSGNPSPHVPYKLLHLVWIHARHLAGYRQQDAHEFLIAALDVLHRHCKGDDVGKAANNPNHCNCIIDQIFTGGLQSDVTCQACHGVSTTIDPCWDISLDLPGSCTSFWPMSPGRESSVNGESHIPGTTTLTDCLRRFTRPEHLGSSAKIKCGSCQSYQESTKQLTMNKLPVVACFHFKRFEHSAKQRRKITTYISFPLELDMTPFMASSKESRMNGQLQLPASSGTDENKYSLFAVVNHQGTLESGHYTSFIRHHKDQWFKCDDAVITKASIKDVLDSEGYLLFYHKQVLEHESEKVKEMNTQAY</sequence>
<evidence type="ECO:0000313" key="14">
    <source>
        <dbReference type="EMBL" id="KAK1346239.1"/>
    </source>
</evidence>
<comment type="function">
    <text evidence="10">Deubiquitinating enzyme that removes conjugated ubiquitin from specific proteins to regulate different cellular processes.</text>
</comment>
<comment type="catalytic activity">
    <reaction evidence="1 10">
        <text>Thiol-dependent hydrolysis of ester, thioester, amide, peptide and isopeptide bonds formed by the C-terminal Gly of ubiquitin (a 76-residue protein attached to proteins as an intracellular targeting signal).</text>
        <dbReference type="EC" id="3.4.19.12"/>
    </reaction>
</comment>
<keyword evidence="2 10" id="KW-0645">Protease</keyword>
<comment type="caution">
    <text evidence="14">The sequence shown here is derived from an EMBL/GenBank/DDBJ whole genome shotgun (WGS) entry which is preliminary data.</text>
</comment>
<feature type="domain" description="UBP-type" evidence="13">
    <location>
        <begin position="375"/>
        <end position="493"/>
    </location>
</feature>
<dbReference type="Gene3D" id="3.30.40.10">
    <property type="entry name" value="Zinc/RING finger domain, C3HC4 (zinc finger)"/>
    <property type="match status" value="1"/>
</dbReference>
<dbReference type="PROSITE" id="PS50235">
    <property type="entry name" value="USP_3"/>
    <property type="match status" value="1"/>
</dbReference>
<feature type="region of interest" description="Disordered" evidence="11">
    <location>
        <begin position="1"/>
        <end position="26"/>
    </location>
</feature>
<dbReference type="InterPro" id="IPR001607">
    <property type="entry name" value="Znf_UBP"/>
</dbReference>
<feature type="compositionally biased region" description="Basic residues" evidence="11">
    <location>
        <begin position="324"/>
        <end position="339"/>
    </location>
</feature>
<evidence type="ECO:0000256" key="1">
    <source>
        <dbReference type="ARBA" id="ARBA00000707"/>
    </source>
</evidence>
<evidence type="ECO:0000256" key="6">
    <source>
        <dbReference type="ARBA" id="ARBA00022801"/>
    </source>
</evidence>
<evidence type="ECO:0000256" key="10">
    <source>
        <dbReference type="RuleBase" id="RU366025"/>
    </source>
</evidence>
<dbReference type="EMBL" id="JAULJE010000001">
    <property type="protein sequence ID" value="KAK1346239.1"/>
    <property type="molecule type" value="Genomic_DNA"/>
</dbReference>
<dbReference type="PROSITE" id="PS00972">
    <property type="entry name" value="USP_1"/>
    <property type="match status" value="1"/>
</dbReference>
<feature type="compositionally biased region" description="Basic and acidic residues" evidence="11">
    <location>
        <begin position="210"/>
        <end position="287"/>
    </location>
</feature>
<dbReference type="CDD" id="cd02660">
    <property type="entry name" value="Peptidase_C19D"/>
    <property type="match status" value="1"/>
</dbReference>
<dbReference type="Pfam" id="PF00443">
    <property type="entry name" value="UCH"/>
    <property type="match status" value="1"/>
</dbReference>
<accession>A0AA40IAS3</accession>
<evidence type="ECO:0000313" key="15">
    <source>
        <dbReference type="Proteomes" id="UP001177744"/>
    </source>
</evidence>
<organism evidence="14 15">
    <name type="scientific">Cnephaeus nilssonii</name>
    <name type="common">Northern bat</name>
    <name type="synonym">Eptesicus nilssonii</name>
    <dbReference type="NCBI Taxonomy" id="3371016"/>
    <lineage>
        <taxon>Eukaryota</taxon>
        <taxon>Metazoa</taxon>
        <taxon>Chordata</taxon>
        <taxon>Craniata</taxon>
        <taxon>Vertebrata</taxon>
        <taxon>Euteleostomi</taxon>
        <taxon>Mammalia</taxon>
        <taxon>Eutheria</taxon>
        <taxon>Laurasiatheria</taxon>
        <taxon>Chiroptera</taxon>
        <taxon>Yangochiroptera</taxon>
        <taxon>Vespertilionidae</taxon>
        <taxon>Cnephaeus</taxon>
    </lineage>
</organism>
<dbReference type="SUPFAM" id="SSF54001">
    <property type="entry name" value="Cysteine proteinases"/>
    <property type="match status" value="1"/>
</dbReference>
<keyword evidence="4 9" id="KW-0863">Zinc-finger</keyword>
<dbReference type="InterPro" id="IPR028889">
    <property type="entry name" value="USP"/>
</dbReference>
<dbReference type="SUPFAM" id="SSF57850">
    <property type="entry name" value="RING/U-box"/>
    <property type="match status" value="1"/>
</dbReference>
<feature type="compositionally biased region" description="Low complexity" evidence="11">
    <location>
        <begin position="136"/>
        <end position="152"/>
    </location>
</feature>
<keyword evidence="8" id="KW-0862">Zinc</keyword>
<evidence type="ECO:0000256" key="9">
    <source>
        <dbReference type="PROSITE-ProRule" id="PRU00502"/>
    </source>
</evidence>
<evidence type="ECO:0000256" key="11">
    <source>
        <dbReference type="SAM" id="MobiDB-lite"/>
    </source>
</evidence>
<dbReference type="InterPro" id="IPR001394">
    <property type="entry name" value="Peptidase_C19_UCH"/>
</dbReference>
<feature type="compositionally biased region" description="Basic residues" evidence="11">
    <location>
        <begin position="84"/>
        <end position="98"/>
    </location>
</feature>
<feature type="compositionally biased region" description="Pro residues" evidence="11">
    <location>
        <begin position="306"/>
        <end position="321"/>
    </location>
</feature>
<proteinExistence type="inferred from homology"/>
<evidence type="ECO:0000256" key="8">
    <source>
        <dbReference type="ARBA" id="ARBA00022833"/>
    </source>
</evidence>
<keyword evidence="6 10" id="KW-0378">Hydrolase</keyword>
<protein>
    <recommendedName>
        <fullName evidence="10">Ubiquitin carboxyl-terminal hydrolase</fullName>
        <ecNumber evidence="10">3.4.19.12</ecNumber>
    </recommendedName>
</protein>
<keyword evidence="5 10" id="KW-0833">Ubl conjugation pathway</keyword>
<evidence type="ECO:0000259" key="13">
    <source>
        <dbReference type="PROSITE" id="PS50271"/>
    </source>
</evidence>
<dbReference type="InterPro" id="IPR050185">
    <property type="entry name" value="Ub_carboxyl-term_hydrolase"/>
</dbReference>
<comment type="similarity">
    <text evidence="10">Belongs to the peptidase C19 family.</text>
</comment>
<feature type="compositionally biased region" description="Acidic residues" evidence="11">
    <location>
        <begin position="197"/>
        <end position="206"/>
    </location>
</feature>
<evidence type="ECO:0000256" key="5">
    <source>
        <dbReference type="ARBA" id="ARBA00022786"/>
    </source>
</evidence>
<dbReference type="Proteomes" id="UP001177744">
    <property type="component" value="Unassembled WGS sequence"/>
</dbReference>
<keyword evidence="15" id="KW-1185">Reference proteome</keyword>
<dbReference type="GO" id="GO:0008270">
    <property type="term" value="F:zinc ion binding"/>
    <property type="evidence" value="ECO:0007669"/>
    <property type="project" value="UniProtKB-KW"/>
</dbReference>
<evidence type="ECO:0000256" key="3">
    <source>
        <dbReference type="ARBA" id="ARBA00022723"/>
    </source>
</evidence>
<evidence type="ECO:0000256" key="7">
    <source>
        <dbReference type="ARBA" id="ARBA00022807"/>
    </source>
</evidence>
<dbReference type="PANTHER" id="PTHR21646">
    <property type="entry name" value="UBIQUITIN CARBOXYL-TERMINAL HYDROLASE"/>
    <property type="match status" value="1"/>
</dbReference>